<feature type="chain" id="PRO_5045767437" evidence="1">
    <location>
        <begin position="20"/>
        <end position="1080"/>
    </location>
</feature>
<name>A0ABV1FR01_9BACT</name>
<accession>A0ABV1FR01</accession>
<dbReference type="Gene3D" id="2.60.120.260">
    <property type="entry name" value="Galactose-binding domain-like"/>
    <property type="match status" value="2"/>
</dbReference>
<sequence length="1080" mass="117504">MKKVLLISLAAMLAAPTFAQDQIGDDCTKYIVNAGFDEDLTWNADGSTKTIVDKSKKLSDRSQAWMAEDGTGYCWGGISSRKRKDDAEFGWNGFLGQVKGWTVANGNKNSLTDWCYFGTAPYALGEKAVPIADDGDTYLVAPAKPDEVQGDDNKGFLYLRAGWGNWATYTQTVHVPVGKYTLSYWVFNANYENSKDNKKVKNLSQVVCRRDTVVDADGFNASTWTKHEMDITATDSLTITLGYKSDGGSASNPFVLIDDIRLTKIDDVTRQEIIASDIEELVAKFDEIEGDLMDYQGLVVEIEDAKIAADEAASSDDVDVLTAGYEAANAAYKRFAAVKDNIAKLQLLEKKATALRETGYPGLDELDAAINAVEDAITNGTTLDIEAQVTTFDAAIKTYLASKDATVDDPADYTYYAQNTWFIKDGLEPTVNADGSCTYPNATKADGTANYENGKGNDDLTSNAWYKGSFTEGDQRLNFAQGRSCWNAWAQNFDDLSVNQDIKGLPNGYYMVAGDLITQDNCVSDQHVFAKSPVDEAVSEPLTVGTWNASTNDGAWTTLTTGKVLVYDGRLTIGATGTNMPSSTTVPSQNGWFCATNFKLYYVGKATAEEIAAAIAKREQLAANLADGMHYAGDKASVKDSIEAYKAQNNIDVLNNGIKLGNKSEAKYTEVMAEGKTLPTVQANLADESSYAPVHNIVAFAWEKTNNYLTSDKATYTAVDGKITELKRYADTYYNAAHEVDSVSATLKSAVAKKALAATLNEQVSVLTRGDSIQNDATVTALIAQLKNAITQAQAQDLYEKNPNTTDYTSMILNPDAAAETGWNINKGTGNTNTGVGQYYDKRQEATHRYFDSWNGTAGALNYYADQKVIGLPNGTYRVTVCARTMGTGSYVFSANGEQAADTTWVEIPTQTFNWTHNDMGIGGETKADGTDSIVGAADQFGQIWEDAFYEYQKNPSRDDLAGIVNANNGKGRGWQRLTWTAEVINHELTLGMTTDSLRTGKAGFTGTWFSVVDWTLELTQAGDNNGWFGPITGVNEVEVNKNQKLNAIYSINGQRVASMAKPGLYIVIKNGKAQKVMVK</sequence>
<gene>
    <name evidence="2" type="ORF">AAAT34_07215</name>
</gene>
<protein>
    <submittedName>
        <fullName evidence="2">Uncharacterized protein</fullName>
    </submittedName>
</protein>
<keyword evidence="3" id="KW-1185">Reference proteome</keyword>
<dbReference type="Proteomes" id="UP001487296">
    <property type="component" value="Unassembled WGS sequence"/>
</dbReference>
<evidence type="ECO:0000313" key="3">
    <source>
        <dbReference type="Proteomes" id="UP001487296"/>
    </source>
</evidence>
<dbReference type="RefSeq" id="WP_215759922.1">
    <property type="nucleotide sequence ID" value="NZ_JAHKBE010000024.1"/>
</dbReference>
<comment type="caution">
    <text evidence="2">The sequence shown here is derived from an EMBL/GenBank/DDBJ whole genome shotgun (WGS) entry which is preliminary data.</text>
</comment>
<evidence type="ECO:0000256" key="1">
    <source>
        <dbReference type="SAM" id="SignalP"/>
    </source>
</evidence>
<feature type="signal peptide" evidence="1">
    <location>
        <begin position="1"/>
        <end position="19"/>
    </location>
</feature>
<dbReference type="EMBL" id="JBBNFP010000024">
    <property type="protein sequence ID" value="MEQ2486845.1"/>
    <property type="molecule type" value="Genomic_DNA"/>
</dbReference>
<keyword evidence="1" id="KW-0732">Signal</keyword>
<evidence type="ECO:0000313" key="2">
    <source>
        <dbReference type="EMBL" id="MEQ2486845.1"/>
    </source>
</evidence>
<proteinExistence type="predicted"/>
<organism evidence="2 3">
    <name type="scientific">Hallella faecis</name>
    <dbReference type="NCBI Taxonomy" id="2841596"/>
    <lineage>
        <taxon>Bacteria</taxon>
        <taxon>Pseudomonadati</taxon>
        <taxon>Bacteroidota</taxon>
        <taxon>Bacteroidia</taxon>
        <taxon>Bacteroidales</taxon>
        <taxon>Prevotellaceae</taxon>
        <taxon>Hallella</taxon>
    </lineage>
</organism>
<reference evidence="2 3" key="1">
    <citation type="submission" date="2024-04" db="EMBL/GenBank/DDBJ databases">
        <title>Human intestinal bacterial collection.</title>
        <authorList>
            <person name="Pauvert C."/>
            <person name="Hitch T.C.A."/>
            <person name="Clavel T."/>
        </authorList>
    </citation>
    <scope>NUCLEOTIDE SEQUENCE [LARGE SCALE GENOMIC DNA]</scope>
    <source>
        <strain evidence="2 3">CLA-AA-H145</strain>
    </source>
</reference>